<gene>
    <name evidence="1" type="ORF">ENX68_02855</name>
</gene>
<organism evidence="1">
    <name type="scientific">candidate division WOR-3 bacterium</name>
    <dbReference type="NCBI Taxonomy" id="2052148"/>
    <lineage>
        <taxon>Bacteria</taxon>
        <taxon>Bacteria division WOR-3</taxon>
    </lineage>
</organism>
<evidence type="ECO:0000313" key="1">
    <source>
        <dbReference type="EMBL" id="HGE77926.1"/>
    </source>
</evidence>
<dbReference type="Pfam" id="PF12836">
    <property type="entry name" value="HHH_3"/>
    <property type="match status" value="1"/>
</dbReference>
<accession>A0A7V3RH26</accession>
<dbReference type="AlphaFoldDB" id="A0A7V3RH26"/>
<dbReference type="Gene3D" id="1.10.150.280">
    <property type="entry name" value="AF1531-like domain"/>
    <property type="match status" value="1"/>
</dbReference>
<dbReference type="InterPro" id="IPR010994">
    <property type="entry name" value="RuvA_2-like"/>
</dbReference>
<reference evidence="1" key="1">
    <citation type="journal article" date="2020" name="mSystems">
        <title>Genome- and Community-Level Interaction Insights into Carbon Utilization and Element Cycling Functions of Hydrothermarchaeota in Hydrothermal Sediment.</title>
        <authorList>
            <person name="Zhou Z."/>
            <person name="Liu Y."/>
            <person name="Xu W."/>
            <person name="Pan J."/>
            <person name="Luo Z.H."/>
            <person name="Li M."/>
        </authorList>
    </citation>
    <scope>NUCLEOTIDE SEQUENCE [LARGE SCALE GENOMIC DNA]</scope>
    <source>
        <strain evidence="1">SpSt-961</strain>
    </source>
</reference>
<proteinExistence type="predicted"/>
<dbReference type="SUPFAM" id="SSF47781">
    <property type="entry name" value="RuvA domain 2-like"/>
    <property type="match status" value="1"/>
</dbReference>
<sequence length="573" mass="66399">MILIFLFLTIINYDFFESEQAKDFQTILSELEFLRNNPIDLNTAHLEELTRIPFLTIPDILRIIEYREKEGLFESITDLKKIKGFDRSLLNLIQPYITVRRKGVKLKGFQSRIRFQKEPGKDRSEEYYTKTTLFTSDSKIYLLTEKDPYESSPIDFYSAGILIDEGKRKFVLGNYNLDFGSGIMLSSTGSFFQSTDFRILSGERGILPYTSTIENGGFFGAALSDTLFLNYCLFYSHQKLDGAIDDSGYARSFDPSGSHIDSASNARKDRIKEEIFGYNISYSNDNIRLGNRTYWSNYEPAFVCSDSTKNFYGKKYQLHGLDIKYLSEKFIFFTEIGHSFQNKFAGVAGWSGLFPYNFDFNIAVKYFDRGYYAPKGVDSDNDYIGLYFDLKNHSLPVDAGTSINIYTDCDADTNNYDLRFNIKKLLSFFEVTTSFRWYYRNNIKKLSGSRISLRIMPENFLSFNVRCEEKYAYNDTLDRGIFGSIEIGVEKEFITGIVRYSLFETDSYSARIYTYEPDLPGIINNHLFYGEGRYGFLYFSLKPLKGIRTSFKYSFLKKESINIHLGAQIDLRL</sequence>
<protein>
    <submittedName>
        <fullName evidence="1">Helix-hairpin-helix domain-containing protein</fullName>
    </submittedName>
</protein>
<dbReference type="EMBL" id="DTOZ01000074">
    <property type="protein sequence ID" value="HGE77926.1"/>
    <property type="molecule type" value="Genomic_DNA"/>
</dbReference>
<comment type="caution">
    <text evidence="1">The sequence shown here is derived from an EMBL/GenBank/DDBJ whole genome shotgun (WGS) entry which is preliminary data.</text>
</comment>
<name>A0A7V3RH26_UNCW3</name>